<dbReference type="RefSeq" id="WP_068209050.1">
    <property type="nucleotide sequence ID" value="NZ_CP013355.1"/>
</dbReference>
<dbReference type="EMBL" id="CP013355">
    <property type="protein sequence ID" value="AMC11402.1"/>
    <property type="molecule type" value="Genomic_DNA"/>
</dbReference>
<evidence type="ECO:0000313" key="2">
    <source>
        <dbReference type="EMBL" id="AMC11402.1"/>
    </source>
</evidence>
<reference evidence="3" key="1">
    <citation type="submission" date="2015-12" db="EMBL/GenBank/DDBJ databases">
        <title>Complete genome sequence of Lutibacter profundus strain LP1.</title>
        <authorList>
            <person name="Wissuwa J."/>
            <person name="Le Moine Bauer S."/>
            <person name="Stokke R."/>
            <person name="Dahle H."/>
            <person name="Steen I.H."/>
        </authorList>
    </citation>
    <scope>NUCLEOTIDE SEQUENCE [LARGE SCALE GENOMIC DNA]</scope>
    <source>
        <strain evidence="3">LP1</strain>
    </source>
</reference>
<name>A0A0X8G7A8_9FLAO</name>
<dbReference type="AlphaFoldDB" id="A0A0X8G7A8"/>
<reference evidence="2 3" key="2">
    <citation type="journal article" date="2016" name="Int. J. Syst. Evol. Microbiol.">
        <title>Lutibacter profundi sp. nov., isolated from a deep-sea hydrothermal system on the Arctic Mid-Ocean Ridge and emended description of the genus Lutibacter.</title>
        <authorList>
            <person name="Le Moine Bauer S."/>
            <person name="Roalkvam I."/>
            <person name="Steen I.H."/>
            <person name="Dahle H."/>
        </authorList>
    </citation>
    <scope>NUCLEOTIDE SEQUENCE [LARGE SCALE GENOMIC DNA]</scope>
    <source>
        <strain evidence="2 3">LP1</strain>
    </source>
</reference>
<dbReference type="PATRIC" id="fig|1622118.3.peg.1875"/>
<dbReference type="KEGG" id="lut:Lupro_09065"/>
<feature type="transmembrane region" description="Helical" evidence="1">
    <location>
        <begin position="145"/>
        <end position="165"/>
    </location>
</feature>
<dbReference type="OrthoDB" id="9807384at2"/>
<feature type="transmembrane region" description="Helical" evidence="1">
    <location>
        <begin position="328"/>
        <end position="348"/>
    </location>
</feature>
<gene>
    <name evidence="2" type="ORF">Lupro_09065</name>
</gene>
<protein>
    <submittedName>
        <fullName evidence="2">Uncharacterized protein</fullName>
    </submittedName>
</protein>
<keyword evidence="3" id="KW-1185">Reference proteome</keyword>
<keyword evidence="1" id="KW-0812">Transmembrane</keyword>
<dbReference type="Proteomes" id="UP000059672">
    <property type="component" value="Chromosome"/>
</dbReference>
<organism evidence="2 3">
    <name type="scientific">Lutibacter profundi</name>
    <dbReference type="NCBI Taxonomy" id="1622118"/>
    <lineage>
        <taxon>Bacteria</taxon>
        <taxon>Pseudomonadati</taxon>
        <taxon>Bacteroidota</taxon>
        <taxon>Flavobacteriia</taxon>
        <taxon>Flavobacteriales</taxon>
        <taxon>Flavobacteriaceae</taxon>
        <taxon>Lutibacter</taxon>
    </lineage>
</organism>
<keyword evidence="1" id="KW-0472">Membrane</keyword>
<evidence type="ECO:0000256" key="1">
    <source>
        <dbReference type="SAM" id="Phobius"/>
    </source>
</evidence>
<dbReference type="STRING" id="1622118.Lupro_09065"/>
<keyword evidence="1" id="KW-1133">Transmembrane helix</keyword>
<sequence length="530" mass="60957">MKKKLVYILFLIGFIGLAQEIPVSIATDTTAIKIGEQIQLKITVNETNNVIFPKLQLDSLRKVEVIESLPVDTLKNRLEKKYLLTSFDSGQYVLPKQQVIIGNKKFFTDSLLINVTTVKVDTLKQKMFPIKSIKKEPKTLDDYKYLLWWLIPILVILAIVLYYIFRKKEKKETQKIYVTPINEALQRLKELDEKQLLEQNKIKVYYSELTDIVRTYLEKDMNIPALESTTNELIETINDFNESSNLGISKETIKQLKEVLQSADLVKFAKSKPVIDEIKRDRTIAENILKNTQNAVQIKQDELVDDNVQEIIVSQKSPIKSNNIFKKYLIVFITTIVLIVSVLGYFGYKYVKGKSIEKTASEMLEEKWYTSSYGSPEVTIETPKKLQKQTIEIPENLKSIIQSQTTYNYGSLTGNIYIEVTSINFVNELENFSYDTGIQAILQQISQKIGAKFTGLHEEIRVNNGVEGRIITANYELENKITQQQNKYKFTLLFFANTKNIRQILVTQLNGDDKALEVSNRIINSVSLKP</sequence>
<accession>A0A0X8G7A8</accession>
<evidence type="ECO:0000313" key="3">
    <source>
        <dbReference type="Proteomes" id="UP000059672"/>
    </source>
</evidence>
<proteinExistence type="predicted"/>